<dbReference type="AlphaFoldDB" id="A0A4R7J611"/>
<keyword evidence="4 7" id="KW-0805">Transcription regulation</keyword>
<gene>
    <name evidence="7" type="primary">mraZ</name>
    <name evidence="9" type="ORF">CLV29_0391</name>
</gene>
<keyword evidence="6 7" id="KW-0804">Transcription</keyword>
<evidence type="ECO:0000256" key="6">
    <source>
        <dbReference type="ARBA" id="ARBA00023163"/>
    </source>
</evidence>
<keyword evidence="3" id="KW-0677">Repeat</keyword>
<dbReference type="InterPro" id="IPR003444">
    <property type="entry name" value="MraZ"/>
</dbReference>
<comment type="caution">
    <text evidence="9">The sequence shown here is derived from an EMBL/GenBank/DDBJ whole genome shotgun (WGS) entry which is preliminary data.</text>
</comment>
<dbReference type="Gene3D" id="3.40.1550.20">
    <property type="entry name" value="Transcriptional regulator MraZ domain"/>
    <property type="match status" value="1"/>
</dbReference>
<evidence type="ECO:0000256" key="3">
    <source>
        <dbReference type="ARBA" id="ARBA00022737"/>
    </source>
</evidence>
<dbReference type="InterPro" id="IPR035644">
    <property type="entry name" value="MraZ_C"/>
</dbReference>
<dbReference type="RefSeq" id="WP_133754968.1">
    <property type="nucleotide sequence ID" value="NZ_SOAW01000001.1"/>
</dbReference>
<dbReference type="EMBL" id="SOAW01000001">
    <property type="protein sequence ID" value="TDT32802.1"/>
    <property type="molecule type" value="Genomic_DNA"/>
</dbReference>
<dbReference type="InterPro" id="IPR020603">
    <property type="entry name" value="MraZ_dom"/>
</dbReference>
<evidence type="ECO:0000256" key="5">
    <source>
        <dbReference type="ARBA" id="ARBA00023125"/>
    </source>
</evidence>
<feature type="domain" description="SpoVT-AbrB" evidence="8">
    <location>
        <begin position="5"/>
        <end position="47"/>
    </location>
</feature>
<keyword evidence="2 7" id="KW-0963">Cytoplasm</keyword>
<dbReference type="HAMAP" id="MF_01008">
    <property type="entry name" value="MraZ"/>
    <property type="match status" value="1"/>
</dbReference>
<dbReference type="GO" id="GO:0005737">
    <property type="term" value="C:cytoplasm"/>
    <property type="evidence" value="ECO:0007669"/>
    <property type="project" value="UniProtKB-UniRule"/>
</dbReference>
<evidence type="ECO:0000256" key="4">
    <source>
        <dbReference type="ARBA" id="ARBA00023015"/>
    </source>
</evidence>
<dbReference type="CDD" id="cd16320">
    <property type="entry name" value="MraZ_N"/>
    <property type="match status" value="1"/>
</dbReference>
<dbReference type="GO" id="GO:0000976">
    <property type="term" value="F:transcription cis-regulatory region binding"/>
    <property type="evidence" value="ECO:0007669"/>
    <property type="project" value="TreeGrafter"/>
</dbReference>
<dbReference type="PANTHER" id="PTHR34701:SF1">
    <property type="entry name" value="TRANSCRIPTIONAL REGULATOR MRAZ"/>
    <property type="match status" value="1"/>
</dbReference>
<accession>A0A4R7J611</accession>
<dbReference type="InterPro" id="IPR035642">
    <property type="entry name" value="MraZ_N"/>
</dbReference>
<feature type="domain" description="SpoVT-AbrB" evidence="8">
    <location>
        <begin position="76"/>
        <end position="119"/>
    </location>
</feature>
<evidence type="ECO:0000256" key="2">
    <source>
        <dbReference type="ARBA" id="ARBA00022490"/>
    </source>
</evidence>
<dbReference type="Proteomes" id="UP000295371">
    <property type="component" value="Unassembled WGS sequence"/>
</dbReference>
<dbReference type="InterPro" id="IPR038619">
    <property type="entry name" value="MraZ_sf"/>
</dbReference>
<dbReference type="PANTHER" id="PTHR34701">
    <property type="entry name" value="TRANSCRIPTIONAL REGULATOR MRAZ"/>
    <property type="match status" value="1"/>
</dbReference>
<organism evidence="9 10">
    <name type="scientific">Naumannella halotolerans</name>
    <dbReference type="NCBI Taxonomy" id="993414"/>
    <lineage>
        <taxon>Bacteria</taxon>
        <taxon>Bacillati</taxon>
        <taxon>Actinomycetota</taxon>
        <taxon>Actinomycetes</taxon>
        <taxon>Propionibacteriales</taxon>
        <taxon>Propionibacteriaceae</taxon>
        <taxon>Naumannella</taxon>
    </lineage>
</organism>
<dbReference type="PROSITE" id="PS51740">
    <property type="entry name" value="SPOVT_ABRB"/>
    <property type="match status" value="2"/>
</dbReference>
<dbReference type="GO" id="GO:2000143">
    <property type="term" value="P:negative regulation of DNA-templated transcription initiation"/>
    <property type="evidence" value="ECO:0007669"/>
    <property type="project" value="TreeGrafter"/>
</dbReference>
<comment type="subcellular location">
    <subcellularLocation>
        <location evidence="7">Cytoplasm</location>
        <location evidence="7">Nucleoid</location>
    </subcellularLocation>
</comment>
<reference evidence="9 10" key="1">
    <citation type="submission" date="2019-03" db="EMBL/GenBank/DDBJ databases">
        <title>Genomic Encyclopedia of Archaeal and Bacterial Type Strains, Phase II (KMG-II): from individual species to whole genera.</title>
        <authorList>
            <person name="Goeker M."/>
        </authorList>
    </citation>
    <scope>NUCLEOTIDE SEQUENCE [LARGE SCALE GENOMIC DNA]</scope>
    <source>
        <strain evidence="9 10">DSM 24323</strain>
    </source>
</reference>
<dbReference type="InterPro" id="IPR007159">
    <property type="entry name" value="SpoVT-AbrB_dom"/>
</dbReference>
<evidence type="ECO:0000256" key="7">
    <source>
        <dbReference type="HAMAP-Rule" id="MF_01008"/>
    </source>
</evidence>
<keyword evidence="5 7" id="KW-0238">DNA-binding</keyword>
<keyword evidence="10" id="KW-1185">Reference proteome</keyword>
<proteinExistence type="inferred from homology"/>
<evidence type="ECO:0000313" key="9">
    <source>
        <dbReference type="EMBL" id="TDT32802.1"/>
    </source>
</evidence>
<dbReference type="SUPFAM" id="SSF89447">
    <property type="entry name" value="AbrB/MazE/MraZ-like"/>
    <property type="match status" value="1"/>
</dbReference>
<evidence type="ECO:0000259" key="8">
    <source>
        <dbReference type="PROSITE" id="PS51740"/>
    </source>
</evidence>
<name>A0A4R7J611_9ACTN</name>
<dbReference type="CDD" id="cd16321">
    <property type="entry name" value="MraZ_C"/>
    <property type="match status" value="1"/>
</dbReference>
<dbReference type="GO" id="GO:0003700">
    <property type="term" value="F:DNA-binding transcription factor activity"/>
    <property type="evidence" value="ECO:0007669"/>
    <property type="project" value="UniProtKB-UniRule"/>
</dbReference>
<dbReference type="OrthoDB" id="9807753at2"/>
<dbReference type="GO" id="GO:0009295">
    <property type="term" value="C:nucleoid"/>
    <property type="evidence" value="ECO:0007669"/>
    <property type="project" value="UniProtKB-SubCell"/>
</dbReference>
<comment type="subunit">
    <text evidence="7">Forms oligomers.</text>
</comment>
<dbReference type="Pfam" id="PF02381">
    <property type="entry name" value="MraZ"/>
    <property type="match status" value="2"/>
</dbReference>
<comment type="similarity">
    <text evidence="7">Belongs to the MraZ family.</text>
</comment>
<sequence length="147" mass="16695">MFLGEHTPKLDDKGRFFLPAKFREELSEGLVITRAQERCLAIYPKETFIAKTREIAQAPGTVKQVRDYQRMLASGASDEIPDKQGRITIPPQLRRYAGLDKDIVVTGAIDRVEVWDQTAWEAYVGEQEADFADLDEVLPRVGETQQQ</sequence>
<evidence type="ECO:0000256" key="1">
    <source>
        <dbReference type="ARBA" id="ARBA00013860"/>
    </source>
</evidence>
<dbReference type="InterPro" id="IPR037914">
    <property type="entry name" value="SpoVT-AbrB_sf"/>
</dbReference>
<protein>
    <recommendedName>
        <fullName evidence="1 7">Transcriptional regulator MraZ</fullName>
    </recommendedName>
</protein>
<evidence type="ECO:0000313" key="10">
    <source>
        <dbReference type="Proteomes" id="UP000295371"/>
    </source>
</evidence>
<dbReference type="NCBIfam" id="TIGR00242">
    <property type="entry name" value="division/cell wall cluster transcriptional repressor MraZ"/>
    <property type="match status" value="1"/>
</dbReference>